<feature type="domain" description="Phosphatidic acid phosphatase type 2/haloperoxidase" evidence="8">
    <location>
        <begin position="162"/>
        <end position="327"/>
    </location>
</feature>
<keyword evidence="10" id="KW-1185">Reference proteome</keyword>
<evidence type="ECO:0000259" key="8">
    <source>
        <dbReference type="SMART" id="SM00014"/>
    </source>
</evidence>
<comment type="caution">
    <text evidence="9">The sequence shown here is derived from an EMBL/GenBank/DDBJ whole genome shotgun (WGS) entry which is preliminary data.</text>
</comment>
<dbReference type="SMART" id="SM00014">
    <property type="entry name" value="acidPPc"/>
    <property type="match status" value="1"/>
</dbReference>
<feature type="transmembrane region" description="Helical" evidence="7">
    <location>
        <begin position="364"/>
        <end position="385"/>
    </location>
</feature>
<feature type="transmembrane region" description="Helical" evidence="7">
    <location>
        <begin position="281"/>
        <end position="303"/>
    </location>
</feature>
<proteinExistence type="inferred from homology"/>
<comment type="similarity">
    <text evidence="2">Belongs to the PA-phosphatase related phosphoesterase family.</text>
</comment>
<organism evidence="9 10">
    <name type="scientific">Phytophthora palmivora</name>
    <dbReference type="NCBI Taxonomy" id="4796"/>
    <lineage>
        <taxon>Eukaryota</taxon>
        <taxon>Sar</taxon>
        <taxon>Stramenopiles</taxon>
        <taxon>Oomycota</taxon>
        <taxon>Peronosporomycetes</taxon>
        <taxon>Peronosporales</taxon>
        <taxon>Peronosporaceae</taxon>
        <taxon>Phytophthora</taxon>
    </lineage>
</organism>
<dbReference type="PANTHER" id="PTHR10165">
    <property type="entry name" value="LIPID PHOSPHATE PHOSPHATASE"/>
    <property type="match status" value="1"/>
</dbReference>
<feature type="transmembrane region" description="Helical" evidence="7">
    <location>
        <begin position="67"/>
        <end position="86"/>
    </location>
</feature>
<evidence type="ECO:0000256" key="5">
    <source>
        <dbReference type="ARBA" id="ARBA00023136"/>
    </source>
</evidence>
<dbReference type="EMBL" id="NCKW01007378">
    <property type="protein sequence ID" value="POM70131.1"/>
    <property type="molecule type" value="Genomic_DNA"/>
</dbReference>
<keyword evidence="4 7" id="KW-1133">Transmembrane helix</keyword>
<dbReference type="Gene3D" id="1.20.144.10">
    <property type="entry name" value="Phosphatidic acid phosphatase type 2/haloperoxidase"/>
    <property type="match status" value="1"/>
</dbReference>
<evidence type="ECO:0000256" key="7">
    <source>
        <dbReference type="SAM" id="Phobius"/>
    </source>
</evidence>
<dbReference type="GO" id="GO:0006644">
    <property type="term" value="P:phospholipid metabolic process"/>
    <property type="evidence" value="ECO:0007669"/>
    <property type="project" value="InterPro"/>
</dbReference>
<keyword evidence="5 7" id="KW-0472">Membrane</keyword>
<dbReference type="GO" id="GO:0046839">
    <property type="term" value="P:phospholipid dephosphorylation"/>
    <property type="evidence" value="ECO:0007669"/>
    <property type="project" value="TreeGrafter"/>
</dbReference>
<gene>
    <name evidence="9" type="ORF">PHPALM_13479</name>
</gene>
<evidence type="ECO:0000256" key="2">
    <source>
        <dbReference type="ARBA" id="ARBA00008816"/>
    </source>
</evidence>
<feature type="transmembrane region" description="Helical" evidence="7">
    <location>
        <begin position="309"/>
        <end position="328"/>
    </location>
</feature>
<name>A0A2P4XX67_9STRA</name>
<evidence type="ECO:0000313" key="10">
    <source>
        <dbReference type="Proteomes" id="UP000237271"/>
    </source>
</evidence>
<evidence type="ECO:0000256" key="1">
    <source>
        <dbReference type="ARBA" id="ARBA00004141"/>
    </source>
</evidence>
<dbReference type="InterPro" id="IPR000326">
    <property type="entry name" value="PAP2/HPO"/>
</dbReference>
<sequence length="390" mass="43721">MAHNTNKQNEDYRPMAPSPSSSLSAFEHSTTQGGDDSKYDTTVEIPNVGDEVAPRCSWKQFMRDYRMVEFGCTAIIYALAGVFAAIEVTERPIPGIRVRLNSTAEVWSLNPAIGEKKLTQEVPMWLLMLLGIGLPVGTNLVVNYALPRFCAVRIIDHDIRDFLLSLFQSIALATFLTQFTKNMTGRFRPCFYDMCGWNHDIIWDGVTNLCTSTSGEKEGRKSFPSGHASFSWSTMLVLTVGQFNVTASGAYRLTTFLYLLGRSRLNCTNRCNSMLRSGKKTVMMFLCCVPLLLAAWICITRSIDNWHHYSDILAGSVVGAASAIFAFSNNYGPIFSWRYAGLPIETIHDRIKLPNVLSMKDYRILDFAFTGIIYLVAFCTNAPFLEFDIV</sequence>
<accession>A0A2P4XX67</accession>
<evidence type="ECO:0000256" key="3">
    <source>
        <dbReference type="ARBA" id="ARBA00022692"/>
    </source>
</evidence>
<dbReference type="InterPro" id="IPR043216">
    <property type="entry name" value="PAP-like"/>
</dbReference>
<protein>
    <submittedName>
        <fullName evidence="9">Phosphatidic acid phosphatase</fullName>
    </submittedName>
</protein>
<evidence type="ECO:0000313" key="9">
    <source>
        <dbReference type="EMBL" id="POM70131.1"/>
    </source>
</evidence>
<dbReference type="GO" id="GO:0008195">
    <property type="term" value="F:phosphatidate phosphatase activity"/>
    <property type="evidence" value="ECO:0007669"/>
    <property type="project" value="TreeGrafter"/>
</dbReference>
<keyword evidence="3 7" id="KW-0812">Transmembrane</keyword>
<comment type="subcellular location">
    <subcellularLocation>
        <location evidence="1">Membrane</location>
        <topology evidence="1">Multi-pass membrane protein</topology>
    </subcellularLocation>
</comment>
<dbReference type="AlphaFoldDB" id="A0A2P4XX67"/>
<feature type="transmembrane region" description="Helical" evidence="7">
    <location>
        <begin position="235"/>
        <end position="260"/>
    </location>
</feature>
<evidence type="ECO:0000256" key="6">
    <source>
        <dbReference type="SAM" id="MobiDB-lite"/>
    </source>
</evidence>
<dbReference type="SUPFAM" id="SSF48317">
    <property type="entry name" value="Acid phosphatase/Vanadium-dependent haloperoxidase"/>
    <property type="match status" value="1"/>
</dbReference>
<feature type="transmembrane region" description="Helical" evidence="7">
    <location>
        <begin position="162"/>
        <end position="179"/>
    </location>
</feature>
<feature type="region of interest" description="Disordered" evidence="6">
    <location>
        <begin position="1"/>
        <end position="42"/>
    </location>
</feature>
<reference evidence="9 10" key="1">
    <citation type="journal article" date="2017" name="Genome Biol. Evol.">
        <title>Phytophthora megakarya and P. palmivora, closely related causal agents of cacao black pod rot, underwent increases in genome sizes and gene numbers by different mechanisms.</title>
        <authorList>
            <person name="Ali S.S."/>
            <person name="Shao J."/>
            <person name="Lary D.J."/>
            <person name="Kronmiller B."/>
            <person name="Shen D."/>
            <person name="Strem M.D."/>
            <person name="Amoako-Attah I."/>
            <person name="Akrofi A.Y."/>
            <person name="Begoude B.A."/>
            <person name="Ten Hoopen G.M."/>
            <person name="Coulibaly K."/>
            <person name="Kebe B.I."/>
            <person name="Melnick R.L."/>
            <person name="Guiltinan M.J."/>
            <person name="Tyler B.M."/>
            <person name="Meinhardt L.W."/>
            <person name="Bailey B.A."/>
        </authorList>
    </citation>
    <scope>NUCLEOTIDE SEQUENCE [LARGE SCALE GENOMIC DNA]</scope>
    <source>
        <strain evidence="10">sbr112.9</strain>
    </source>
</reference>
<feature type="transmembrane region" description="Helical" evidence="7">
    <location>
        <begin position="124"/>
        <end position="142"/>
    </location>
</feature>
<dbReference type="Proteomes" id="UP000237271">
    <property type="component" value="Unassembled WGS sequence"/>
</dbReference>
<evidence type="ECO:0000256" key="4">
    <source>
        <dbReference type="ARBA" id="ARBA00022989"/>
    </source>
</evidence>
<dbReference type="OrthoDB" id="10030083at2759"/>
<dbReference type="PANTHER" id="PTHR10165:SF35">
    <property type="entry name" value="RE23632P"/>
    <property type="match status" value="1"/>
</dbReference>
<dbReference type="InterPro" id="IPR036938">
    <property type="entry name" value="PAP2/HPO_sf"/>
</dbReference>
<dbReference type="Pfam" id="PF01569">
    <property type="entry name" value="PAP2"/>
    <property type="match status" value="1"/>
</dbReference>
<dbReference type="GO" id="GO:0016020">
    <property type="term" value="C:membrane"/>
    <property type="evidence" value="ECO:0007669"/>
    <property type="project" value="UniProtKB-SubCell"/>
</dbReference>